<proteinExistence type="predicted"/>
<organism evidence="1 2">
    <name type="scientific">Achlya hypogyna</name>
    <name type="common">Oomycete</name>
    <name type="synonym">Protoachlya hypogyna</name>
    <dbReference type="NCBI Taxonomy" id="1202772"/>
    <lineage>
        <taxon>Eukaryota</taxon>
        <taxon>Sar</taxon>
        <taxon>Stramenopiles</taxon>
        <taxon>Oomycota</taxon>
        <taxon>Saprolegniomycetes</taxon>
        <taxon>Saprolegniales</taxon>
        <taxon>Achlyaceae</taxon>
        <taxon>Achlya</taxon>
    </lineage>
</organism>
<gene>
    <name evidence="1" type="ORF">ACHHYP_20064</name>
</gene>
<dbReference type="OrthoDB" id="69176at2759"/>
<dbReference type="EMBL" id="JNBR01000010">
    <property type="protein sequence ID" value="OQS01283.1"/>
    <property type="molecule type" value="Genomic_DNA"/>
</dbReference>
<evidence type="ECO:0000313" key="1">
    <source>
        <dbReference type="EMBL" id="OQS01283.1"/>
    </source>
</evidence>
<accession>A0A1V9ZTF7</accession>
<dbReference type="AlphaFoldDB" id="A0A1V9ZTF7"/>
<dbReference type="Proteomes" id="UP000243579">
    <property type="component" value="Unassembled WGS sequence"/>
</dbReference>
<keyword evidence="2" id="KW-1185">Reference proteome</keyword>
<name>A0A1V9ZTF7_ACHHY</name>
<sequence>MASSCEGEKRGRYLTNAPHKNSDNIRGILGNSLYHSPLPEPPIECSRPVAQSPPKAYGIERWYNALRMLEDVYFALTTMDEQGMGRRSAVLSRLGMCILEVKKAADDTIAAFSYPELGRALRTET</sequence>
<reference evidence="1 2" key="1">
    <citation type="journal article" date="2014" name="Genome Biol. Evol.">
        <title>The secreted proteins of Achlya hypogyna and Thraustotheca clavata identify the ancestral oomycete secretome and reveal gene acquisitions by horizontal gene transfer.</title>
        <authorList>
            <person name="Misner I."/>
            <person name="Blouin N."/>
            <person name="Leonard G."/>
            <person name="Richards T.A."/>
            <person name="Lane C.E."/>
        </authorList>
    </citation>
    <scope>NUCLEOTIDE SEQUENCE [LARGE SCALE GENOMIC DNA]</scope>
    <source>
        <strain evidence="1 2">ATCC 48635</strain>
    </source>
</reference>
<comment type="caution">
    <text evidence="1">The sequence shown here is derived from an EMBL/GenBank/DDBJ whole genome shotgun (WGS) entry which is preliminary data.</text>
</comment>
<protein>
    <submittedName>
        <fullName evidence="1">Uncharacterized protein</fullName>
    </submittedName>
</protein>
<evidence type="ECO:0000313" key="2">
    <source>
        <dbReference type="Proteomes" id="UP000243579"/>
    </source>
</evidence>